<gene>
    <name evidence="2" type="ORF">PM001_LOCUS11269</name>
</gene>
<evidence type="ECO:0000313" key="2">
    <source>
        <dbReference type="EMBL" id="CAK7926119.1"/>
    </source>
</evidence>
<name>A0AAV1TUN2_9STRA</name>
<evidence type="ECO:0008006" key="4">
    <source>
        <dbReference type="Google" id="ProtNLM"/>
    </source>
</evidence>
<comment type="caution">
    <text evidence="2">The sequence shown here is derived from an EMBL/GenBank/DDBJ whole genome shotgun (WGS) entry which is preliminary data.</text>
</comment>
<organism evidence="2 3">
    <name type="scientific">Peronospora matthiolae</name>
    <dbReference type="NCBI Taxonomy" id="2874970"/>
    <lineage>
        <taxon>Eukaryota</taxon>
        <taxon>Sar</taxon>
        <taxon>Stramenopiles</taxon>
        <taxon>Oomycota</taxon>
        <taxon>Peronosporomycetes</taxon>
        <taxon>Peronosporales</taxon>
        <taxon>Peronosporaceae</taxon>
        <taxon>Peronospora</taxon>
    </lineage>
</organism>
<sequence>MRSWPVHYVYLVAVSDVAGGAEQQVLDIVVRYTSPELSTILIAKYETHPADYQVHAEELAHFARAIEMKARPKRFIEKEVFAYVDDSTPRKESRTCYGCGKMGCVKAECHSRRTGDKNSSRRGKSGGNTVLAIGEGIGKKDERRAKCNLTLANISDSDEESDD</sequence>
<protein>
    <recommendedName>
        <fullName evidence="4">CCHC-type domain-containing protein</fullName>
    </recommendedName>
</protein>
<proteinExistence type="predicted"/>
<reference evidence="2" key="1">
    <citation type="submission" date="2024-01" db="EMBL/GenBank/DDBJ databases">
        <authorList>
            <person name="Webb A."/>
        </authorList>
    </citation>
    <scope>NUCLEOTIDE SEQUENCE</scope>
    <source>
        <strain evidence="2">Pm1</strain>
    </source>
</reference>
<evidence type="ECO:0000313" key="3">
    <source>
        <dbReference type="Proteomes" id="UP001162060"/>
    </source>
</evidence>
<evidence type="ECO:0000256" key="1">
    <source>
        <dbReference type="SAM" id="MobiDB-lite"/>
    </source>
</evidence>
<feature type="region of interest" description="Disordered" evidence="1">
    <location>
        <begin position="112"/>
        <end position="132"/>
    </location>
</feature>
<dbReference type="Proteomes" id="UP001162060">
    <property type="component" value="Unassembled WGS sequence"/>
</dbReference>
<dbReference type="EMBL" id="CAKLBY020000097">
    <property type="protein sequence ID" value="CAK7926119.1"/>
    <property type="molecule type" value="Genomic_DNA"/>
</dbReference>
<dbReference type="AlphaFoldDB" id="A0AAV1TUN2"/>
<accession>A0AAV1TUN2</accession>